<evidence type="ECO:0008006" key="3">
    <source>
        <dbReference type="Google" id="ProtNLM"/>
    </source>
</evidence>
<accession>A0A6L2LGC9</accession>
<feature type="compositionally biased region" description="Basic and acidic residues" evidence="1">
    <location>
        <begin position="282"/>
        <end position="291"/>
    </location>
</feature>
<protein>
    <recommendedName>
        <fullName evidence="3">Reverse transcriptase domain, reverse transcriptase zinc-binding domain protein</fullName>
    </recommendedName>
</protein>
<reference evidence="2" key="1">
    <citation type="journal article" date="2019" name="Sci. Rep.">
        <title>Draft genome of Tanacetum cinerariifolium, the natural source of mosquito coil.</title>
        <authorList>
            <person name="Yamashiro T."/>
            <person name="Shiraishi A."/>
            <person name="Satake H."/>
            <person name="Nakayama K."/>
        </authorList>
    </citation>
    <scope>NUCLEOTIDE SEQUENCE</scope>
</reference>
<sequence length="430" mass="49989">MWFDKWAELCPLRNQLTVRNIVRSGFSLSNKVRDVIKNGNWKWPAEWATRFPEVVSIPVPVLIDDRDDELRWRGNNGILLPFSVSLAWEFIRSHHDEVWLKVRLLSCMDGIPPRLADILAFIIPISKGRSFPSIIARLVLAASAYFLWRERNLRLFQKKKMTVDQLMSTGSRLLLDQWRVPSYCIVHDGSASDATLESVLKEVKLKIFEIEFMKKARLLVLNDVIPKIVSNATNDLIDYNLPKIVATAAKYEKSSASTDLCRTDAFHKRDHDDHQDDDANPEGEKSAKKEKHDEEFKVCKRIFVKAIYQSTNIKTTTTRRLGCIECDPFSIVDKPTMSLIYLNSNNEKRFMGLRDITKFCDATLEKALKEVKMKIFETEFLKKTSLLGSLDLKIMKAYEREIIKRLKHREQMRRWESFVNGRPILPTMKH</sequence>
<evidence type="ECO:0000256" key="1">
    <source>
        <dbReference type="SAM" id="MobiDB-lite"/>
    </source>
</evidence>
<gene>
    <name evidence="2" type="ORF">Tci_032844</name>
</gene>
<comment type="caution">
    <text evidence="2">The sequence shown here is derived from an EMBL/GenBank/DDBJ whole genome shotgun (WGS) entry which is preliminary data.</text>
</comment>
<dbReference type="AlphaFoldDB" id="A0A6L2LGC9"/>
<proteinExistence type="predicted"/>
<organism evidence="2">
    <name type="scientific">Tanacetum cinerariifolium</name>
    <name type="common">Dalmatian daisy</name>
    <name type="synonym">Chrysanthemum cinerariifolium</name>
    <dbReference type="NCBI Taxonomy" id="118510"/>
    <lineage>
        <taxon>Eukaryota</taxon>
        <taxon>Viridiplantae</taxon>
        <taxon>Streptophyta</taxon>
        <taxon>Embryophyta</taxon>
        <taxon>Tracheophyta</taxon>
        <taxon>Spermatophyta</taxon>
        <taxon>Magnoliopsida</taxon>
        <taxon>eudicotyledons</taxon>
        <taxon>Gunneridae</taxon>
        <taxon>Pentapetalae</taxon>
        <taxon>asterids</taxon>
        <taxon>campanulids</taxon>
        <taxon>Asterales</taxon>
        <taxon>Asteraceae</taxon>
        <taxon>Asteroideae</taxon>
        <taxon>Anthemideae</taxon>
        <taxon>Anthemidinae</taxon>
        <taxon>Tanacetum</taxon>
    </lineage>
</organism>
<dbReference type="EMBL" id="BKCJ010004408">
    <property type="protein sequence ID" value="GEU60866.1"/>
    <property type="molecule type" value="Genomic_DNA"/>
</dbReference>
<feature type="region of interest" description="Disordered" evidence="1">
    <location>
        <begin position="268"/>
        <end position="291"/>
    </location>
</feature>
<evidence type="ECO:0000313" key="2">
    <source>
        <dbReference type="EMBL" id="GEU60866.1"/>
    </source>
</evidence>
<name>A0A6L2LGC9_TANCI</name>